<reference evidence="4" key="1">
    <citation type="submission" date="2024-06" db="EMBL/GenBank/DDBJ databases">
        <title>Multi-omics analyses provide insights into the biosynthesis of the anticancer antibiotic pleurotin in Hohenbuehelia grisea.</title>
        <authorList>
            <person name="Weaver J.A."/>
            <person name="Alberti F."/>
        </authorList>
    </citation>
    <scope>NUCLEOTIDE SEQUENCE [LARGE SCALE GENOMIC DNA]</scope>
    <source>
        <strain evidence="4">T-177</strain>
    </source>
</reference>
<evidence type="ECO:0000256" key="1">
    <source>
        <dbReference type="SAM" id="MobiDB-lite"/>
    </source>
</evidence>
<dbReference type="PANTHER" id="PTHR28219:SF1">
    <property type="entry name" value="UPF0642 PROTEIN YBL028C"/>
    <property type="match status" value="1"/>
</dbReference>
<dbReference type="Pfam" id="PF10338">
    <property type="entry name" value="YBL028C_N"/>
    <property type="match status" value="1"/>
</dbReference>
<protein>
    <recommendedName>
        <fullName evidence="2">DUF2423 domain-containing protein</fullName>
    </recommendedName>
</protein>
<feature type="region of interest" description="Disordered" evidence="1">
    <location>
        <begin position="96"/>
        <end position="168"/>
    </location>
</feature>
<dbReference type="EMBL" id="JASNQZ010000012">
    <property type="protein sequence ID" value="KAL0949575.1"/>
    <property type="molecule type" value="Genomic_DNA"/>
</dbReference>
<feature type="compositionally biased region" description="Acidic residues" evidence="1">
    <location>
        <begin position="51"/>
        <end position="60"/>
    </location>
</feature>
<dbReference type="Proteomes" id="UP001556367">
    <property type="component" value="Unassembled WGS sequence"/>
</dbReference>
<keyword evidence="4" id="KW-1185">Reference proteome</keyword>
<feature type="compositionally biased region" description="Basic residues" evidence="1">
    <location>
        <begin position="157"/>
        <end position="168"/>
    </location>
</feature>
<dbReference type="InterPro" id="IPR019434">
    <property type="entry name" value="DUF2423"/>
</dbReference>
<sequence>MAKSTRSKVKRSFRGKKREEGVYAVTEAARLQRLHAKLSAVASQPKPVHEEDVEAGENDEGVEEKMAGWCWFTTLGLLDSADITVDVMAALTATGFEDEAEGSGQQDTPMDADSNAAPQKVSTHGPRGSRRDDWRASKGLPVRPSRHSTNRQGVPTARRKAGRSKRRR</sequence>
<evidence type="ECO:0000313" key="4">
    <source>
        <dbReference type="Proteomes" id="UP001556367"/>
    </source>
</evidence>
<organism evidence="3 4">
    <name type="scientific">Hohenbuehelia grisea</name>
    <dbReference type="NCBI Taxonomy" id="104357"/>
    <lineage>
        <taxon>Eukaryota</taxon>
        <taxon>Fungi</taxon>
        <taxon>Dikarya</taxon>
        <taxon>Basidiomycota</taxon>
        <taxon>Agaricomycotina</taxon>
        <taxon>Agaricomycetes</taxon>
        <taxon>Agaricomycetidae</taxon>
        <taxon>Agaricales</taxon>
        <taxon>Pleurotineae</taxon>
        <taxon>Pleurotaceae</taxon>
        <taxon>Hohenbuehelia</taxon>
    </lineage>
</organism>
<proteinExistence type="predicted"/>
<dbReference type="PANTHER" id="PTHR28219">
    <property type="entry name" value="UPF0642 PROTEIN YBL028C"/>
    <property type="match status" value="1"/>
</dbReference>
<accession>A0ABR3J274</accession>
<evidence type="ECO:0000313" key="3">
    <source>
        <dbReference type="EMBL" id="KAL0949575.1"/>
    </source>
</evidence>
<feature type="region of interest" description="Disordered" evidence="1">
    <location>
        <begin position="39"/>
        <end position="60"/>
    </location>
</feature>
<comment type="caution">
    <text evidence="3">The sequence shown here is derived from an EMBL/GenBank/DDBJ whole genome shotgun (WGS) entry which is preliminary data.</text>
</comment>
<feature type="domain" description="DUF2423" evidence="2">
    <location>
        <begin position="1"/>
        <end position="45"/>
    </location>
</feature>
<evidence type="ECO:0000259" key="2">
    <source>
        <dbReference type="Pfam" id="PF10338"/>
    </source>
</evidence>
<gene>
    <name evidence="3" type="ORF">HGRIS_009624</name>
</gene>
<name>A0ABR3J274_9AGAR</name>